<evidence type="ECO:0000313" key="4">
    <source>
        <dbReference type="RefSeq" id="XP_010249547.1"/>
    </source>
</evidence>
<proteinExistence type="predicted"/>
<protein>
    <submittedName>
        <fullName evidence="4 5">Uncharacterized protein LOC104592081 isoform X1</fullName>
    </submittedName>
</protein>
<evidence type="ECO:0000259" key="1">
    <source>
        <dbReference type="Pfam" id="PF13456"/>
    </source>
</evidence>
<evidence type="ECO:0000313" key="3">
    <source>
        <dbReference type="Proteomes" id="UP000189703"/>
    </source>
</evidence>
<dbReference type="AlphaFoldDB" id="A0A1U7ZM16"/>
<dbReference type="Gene3D" id="3.30.420.10">
    <property type="entry name" value="Ribonuclease H-like superfamily/Ribonuclease H"/>
    <property type="match status" value="1"/>
</dbReference>
<accession>A0A1U7ZM16</accession>
<dbReference type="Pfam" id="PF13456">
    <property type="entry name" value="RVT_3"/>
    <property type="match status" value="1"/>
</dbReference>
<dbReference type="GeneID" id="104592081"/>
<dbReference type="InterPro" id="IPR053151">
    <property type="entry name" value="RNase_H-like"/>
</dbReference>
<keyword evidence="3" id="KW-1185">Reference proteome</keyword>
<name>A0A1U7ZM16_NELNU</name>
<dbReference type="RefSeq" id="XP_019052375.1">
    <property type="nucleotide sequence ID" value="XM_019196830.1"/>
</dbReference>
<dbReference type="InterPro" id="IPR044730">
    <property type="entry name" value="RNase_H-like_dom_plant"/>
</dbReference>
<dbReference type="OrthoDB" id="1165864at2759"/>
<dbReference type="PANTHER" id="PTHR47723:SF19">
    <property type="entry name" value="POLYNUCLEOTIDYL TRANSFERASE, RIBONUCLEASE H-LIKE SUPERFAMILY PROTEIN"/>
    <property type="match status" value="1"/>
</dbReference>
<sequence length="387" mass="44227">MGIPLNFGQTFGREINLSVIPFLFRLVRDKQALISATLIRGSEGLFFNFNFCRELQDSEIPVITSLLSMLSEVFISPSTEEKLIWSLTPHGSFTILSFFHHLTSNPTTSPFPGKKVWLLTVPPRISFMVCEASCAKLNTCDNLQKKFQGKLYISPSICLMCYNDGESVSHLFINCIVARSLWQFFLDSLARGWTPQYSVIEFINSWQGIKINLDKRGSCFWKVIIHAVMWNIWEERNRRLFNENYSSLETLRDRTLANINSWMMNSKVFEGIKRSKLQRNWMALLSTTPFHPQPLFKINPTQDCEYILNFDGNFRRAMEGSSDAGIGGLVHGSNGELIWAYSGHLKAVDASEAESRALLEGLRIAKSQQLSFIAVERDSRNFMNWAS</sequence>
<evidence type="ECO:0000259" key="2">
    <source>
        <dbReference type="Pfam" id="PF13966"/>
    </source>
</evidence>
<dbReference type="KEGG" id="nnu:104592081"/>
<evidence type="ECO:0000313" key="5">
    <source>
        <dbReference type="RefSeq" id="XP_019052374.1"/>
    </source>
</evidence>
<dbReference type="eggNOG" id="KOG1075">
    <property type="taxonomic scope" value="Eukaryota"/>
</dbReference>
<dbReference type="InterPro" id="IPR036397">
    <property type="entry name" value="RNaseH_sf"/>
</dbReference>
<gene>
    <name evidence="4 5 6" type="primary">LOC104592081</name>
</gene>
<dbReference type="GO" id="GO:0003676">
    <property type="term" value="F:nucleic acid binding"/>
    <property type="evidence" value="ECO:0007669"/>
    <property type="project" value="InterPro"/>
</dbReference>
<dbReference type="RefSeq" id="XP_010249547.1">
    <property type="nucleotide sequence ID" value="XM_010251245.2"/>
</dbReference>
<dbReference type="InterPro" id="IPR012337">
    <property type="entry name" value="RNaseH-like_sf"/>
</dbReference>
<dbReference type="RefSeq" id="XP_019052374.1">
    <property type="nucleotide sequence ID" value="XM_019196829.1"/>
</dbReference>
<dbReference type="InterPro" id="IPR002156">
    <property type="entry name" value="RNaseH_domain"/>
</dbReference>
<dbReference type="SUPFAM" id="SSF53098">
    <property type="entry name" value="Ribonuclease H-like"/>
    <property type="match status" value="1"/>
</dbReference>
<dbReference type="InterPro" id="IPR026960">
    <property type="entry name" value="RVT-Znf"/>
</dbReference>
<dbReference type="GO" id="GO:0004523">
    <property type="term" value="F:RNA-DNA hybrid ribonuclease activity"/>
    <property type="evidence" value="ECO:0007669"/>
    <property type="project" value="InterPro"/>
</dbReference>
<feature type="domain" description="RNase H type-1" evidence="1">
    <location>
        <begin position="309"/>
        <end position="385"/>
    </location>
</feature>
<feature type="domain" description="Reverse transcriptase zinc-binding" evidence="2">
    <location>
        <begin position="93"/>
        <end position="182"/>
    </location>
</feature>
<dbReference type="PANTHER" id="PTHR47723">
    <property type="entry name" value="OS05G0353850 PROTEIN"/>
    <property type="match status" value="1"/>
</dbReference>
<dbReference type="Proteomes" id="UP000189703">
    <property type="component" value="Unplaced"/>
</dbReference>
<organism evidence="3 4">
    <name type="scientific">Nelumbo nucifera</name>
    <name type="common">Sacred lotus</name>
    <dbReference type="NCBI Taxonomy" id="4432"/>
    <lineage>
        <taxon>Eukaryota</taxon>
        <taxon>Viridiplantae</taxon>
        <taxon>Streptophyta</taxon>
        <taxon>Embryophyta</taxon>
        <taxon>Tracheophyta</taxon>
        <taxon>Spermatophyta</taxon>
        <taxon>Magnoliopsida</taxon>
        <taxon>Proteales</taxon>
        <taxon>Nelumbonaceae</taxon>
        <taxon>Nelumbo</taxon>
    </lineage>
</organism>
<evidence type="ECO:0000313" key="6">
    <source>
        <dbReference type="RefSeq" id="XP_019052375.1"/>
    </source>
</evidence>
<reference evidence="4 5" key="1">
    <citation type="submission" date="2025-04" db="UniProtKB">
        <authorList>
            <consortium name="RefSeq"/>
        </authorList>
    </citation>
    <scope>IDENTIFICATION</scope>
</reference>
<dbReference type="CDD" id="cd06222">
    <property type="entry name" value="RNase_H_like"/>
    <property type="match status" value="1"/>
</dbReference>
<dbReference type="Pfam" id="PF13966">
    <property type="entry name" value="zf-RVT"/>
    <property type="match status" value="1"/>
</dbReference>